<gene>
    <name evidence="3" type="ORF">CEXT_300991</name>
</gene>
<feature type="non-terminal residue" evidence="3">
    <location>
        <position position="1"/>
    </location>
</feature>
<sequence>YYVLLLQLSGVILFYTNSNALQFQPISRRNSTPRRPKKAISESELQGPGGQTHHNYVVQRRGGARQRHNTPGTLSSANCSIPAT</sequence>
<feature type="region of interest" description="Disordered" evidence="1">
    <location>
        <begin position="26"/>
        <end position="84"/>
    </location>
</feature>
<evidence type="ECO:0000256" key="2">
    <source>
        <dbReference type="SAM" id="SignalP"/>
    </source>
</evidence>
<evidence type="ECO:0000313" key="3">
    <source>
        <dbReference type="EMBL" id="GIX75128.1"/>
    </source>
</evidence>
<comment type="caution">
    <text evidence="3">The sequence shown here is derived from an EMBL/GenBank/DDBJ whole genome shotgun (WGS) entry which is preliminary data.</text>
</comment>
<feature type="chain" id="PRO_5043349200" evidence="2">
    <location>
        <begin position="21"/>
        <end position="84"/>
    </location>
</feature>
<proteinExistence type="predicted"/>
<accession>A0AAV4MS40</accession>
<feature type="signal peptide" evidence="2">
    <location>
        <begin position="1"/>
        <end position="20"/>
    </location>
</feature>
<keyword evidence="2" id="KW-0732">Signal</keyword>
<evidence type="ECO:0000313" key="4">
    <source>
        <dbReference type="Proteomes" id="UP001054945"/>
    </source>
</evidence>
<dbReference type="EMBL" id="BPLR01002562">
    <property type="protein sequence ID" value="GIX75128.1"/>
    <property type="molecule type" value="Genomic_DNA"/>
</dbReference>
<reference evidence="3 4" key="1">
    <citation type="submission" date="2021-06" db="EMBL/GenBank/DDBJ databases">
        <title>Caerostris extrusa draft genome.</title>
        <authorList>
            <person name="Kono N."/>
            <person name="Arakawa K."/>
        </authorList>
    </citation>
    <scope>NUCLEOTIDE SEQUENCE [LARGE SCALE GENOMIC DNA]</scope>
</reference>
<evidence type="ECO:0000256" key="1">
    <source>
        <dbReference type="SAM" id="MobiDB-lite"/>
    </source>
</evidence>
<feature type="compositionally biased region" description="Polar residues" evidence="1">
    <location>
        <begin position="69"/>
        <end position="84"/>
    </location>
</feature>
<dbReference type="AlphaFoldDB" id="A0AAV4MS40"/>
<protein>
    <submittedName>
        <fullName evidence="3">Uncharacterized protein</fullName>
    </submittedName>
</protein>
<dbReference type="Proteomes" id="UP001054945">
    <property type="component" value="Unassembled WGS sequence"/>
</dbReference>
<name>A0AAV4MS40_CAEEX</name>
<organism evidence="3 4">
    <name type="scientific">Caerostris extrusa</name>
    <name type="common">Bark spider</name>
    <name type="synonym">Caerostris bankana</name>
    <dbReference type="NCBI Taxonomy" id="172846"/>
    <lineage>
        <taxon>Eukaryota</taxon>
        <taxon>Metazoa</taxon>
        <taxon>Ecdysozoa</taxon>
        <taxon>Arthropoda</taxon>
        <taxon>Chelicerata</taxon>
        <taxon>Arachnida</taxon>
        <taxon>Araneae</taxon>
        <taxon>Araneomorphae</taxon>
        <taxon>Entelegynae</taxon>
        <taxon>Araneoidea</taxon>
        <taxon>Araneidae</taxon>
        <taxon>Caerostris</taxon>
    </lineage>
</organism>
<keyword evidence="4" id="KW-1185">Reference proteome</keyword>